<organism evidence="5 6">
    <name type="scientific">Apatococcus fuscideae</name>
    <dbReference type="NCBI Taxonomy" id="2026836"/>
    <lineage>
        <taxon>Eukaryota</taxon>
        <taxon>Viridiplantae</taxon>
        <taxon>Chlorophyta</taxon>
        <taxon>core chlorophytes</taxon>
        <taxon>Trebouxiophyceae</taxon>
        <taxon>Chlorellales</taxon>
        <taxon>Chlorellaceae</taxon>
        <taxon>Apatococcus</taxon>
    </lineage>
</organism>
<sequence length="184" mass="20644">MHLLMQNGLIKLGVLQDVMVLACYLAAICHDFEHPGVNNDFLIKTGNRKALMYNDISPLENHHVSASFMVAADKRQANIFQGMSEEDRGTLRASMIDLILGTDMKKHFGLLSRFQGDQEQQHRLKVSPLMDRNEASGMTKSQVGFFEIVALPLFTGYTQLVPDAKPLLDAVMSNYQHWHAGAKE</sequence>
<evidence type="ECO:0000313" key="6">
    <source>
        <dbReference type="Proteomes" id="UP001485043"/>
    </source>
</evidence>
<name>A0AAW1TEB1_9CHLO</name>
<feature type="binding site" evidence="3">
    <location>
        <position position="30"/>
    </location>
    <ligand>
        <name>Zn(2+)</name>
        <dbReference type="ChEBI" id="CHEBI:29105"/>
        <label>1</label>
    </ligand>
</feature>
<feature type="domain" description="PDEase" evidence="4">
    <location>
        <begin position="1"/>
        <end position="184"/>
    </location>
</feature>
<dbReference type="PRINTS" id="PR00387">
    <property type="entry name" value="PDIESTERASE1"/>
</dbReference>
<dbReference type="PROSITE" id="PS51845">
    <property type="entry name" value="PDEASE_I_2"/>
    <property type="match status" value="1"/>
</dbReference>
<dbReference type="PANTHER" id="PTHR11347">
    <property type="entry name" value="CYCLIC NUCLEOTIDE PHOSPHODIESTERASE"/>
    <property type="match status" value="1"/>
</dbReference>
<keyword evidence="6" id="KW-1185">Reference proteome</keyword>
<evidence type="ECO:0000313" key="5">
    <source>
        <dbReference type="EMBL" id="KAK9867080.1"/>
    </source>
</evidence>
<dbReference type="GO" id="GO:0004114">
    <property type="term" value="F:3',5'-cyclic-nucleotide phosphodiesterase activity"/>
    <property type="evidence" value="ECO:0007669"/>
    <property type="project" value="InterPro"/>
</dbReference>
<evidence type="ECO:0000256" key="1">
    <source>
        <dbReference type="ARBA" id="ARBA00022723"/>
    </source>
</evidence>
<dbReference type="InterPro" id="IPR036971">
    <property type="entry name" value="PDEase_catalytic_dom_sf"/>
</dbReference>
<dbReference type="CDD" id="cd00077">
    <property type="entry name" value="HDc"/>
    <property type="match status" value="1"/>
</dbReference>
<dbReference type="Pfam" id="PF00233">
    <property type="entry name" value="PDEase_I"/>
    <property type="match status" value="1"/>
</dbReference>
<dbReference type="InterPro" id="IPR002073">
    <property type="entry name" value="PDEase_catalytic_dom"/>
</dbReference>
<keyword evidence="1 3" id="KW-0479">Metal-binding</keyword>
<dbReference type="AlphaFoldDB" id="A0AAW1TEB1"/>
<dbReference type="SUPFAM" id="SSF109604">
    <property type="entry name" value="HD-domain/PDEase-like"/>
    <property type="match status" value="1"/>
</dbReference>
<dbReference type="InterPro" id="IPR023088">
    <property type="entry name" value="PDEase"/>
</dbReference>
<accession>A0AAW1TEB1</accession>
<dbReference type="GO" id="GO:0046872">
    <property type="term" value="F:metal ion binding"/>
    <property type="evidence" value="ECO:0007669"/>
    <property type="project" value="UniProtKB-KW"/>
</dbReference>
<protein>
    <recommendedName>
        <fullName evidence="4">PDEase domain-containing protein</fullName>
    </recommendedName>
</protein>
<keyword evidence="2" id="KW-0378">Hydrolase</keyword>
<evidence type="ECO:0000259" key="4">
    <source>
        <dbReference type="PROSITE" id="PS51845"/>
    </source>
</evidence>
<dbReference type="Proteomes" id="UP001485043">
    <property type="component" value="Unassembled WGS sequence"/>
</dbReference>
<dbReference type="PROSITE" id="PS00126">
    <property type="entry name" value="PDEASE_I_1"/>
    <property type="match status" value="1"/>
</dbReference>
<dbReference type="EMBL" id="JALJOV010000112">
    <property type="protein sequence ID" value="KAK9867080.1"/>
    <property type="molecule type" value="Genomic_DNA"/>
</dbReference>
<dbReference type="Gene3D" id="1.10.1300.10">
    <property type="entry name" value="3'5'-cyclic nucleotide phosphodiesterase, catalytic domain"/>
    <property type="match status" value="2"/>
</dbReference>
<feature type="binding site" evidence="3">
    <location>
        <position position="31"/>
    </location>
    <ligand>
        <name>Zn(2+)</name>
        <dbReference type="ChEBI" id="CHEBI:29105"/>
        <label>1</label>
    </ligand>
</feature>
<proteinExistence type="predicted"/>
<dbReference type="InterPro" id="IPR023174">
    <property type="entry name" value="PDEase_CS"/>
</dbReference>
<dbReference type="InterPro" id="IPR003607">
    <property type="entry name" value="HD/PDEase_dom"/>
</dbReference>
<gene>
    <name evidence="5" type="ORF">WJX84_007142</name>
</gene>
<dbReference type="GO" id="GO:0007165">
    <property type="term" value="P:signal transduction"/>
    <property type="evidence" value="ECO:0007669"/>
    <property type="project" value="InterPro"/>
</dbReference>
<evidence type="ECO:0000256" key="3">
    <source>
        <dbReference type="PIRSR" id="PIRSR623088-3"/>
    </source>
</evidence>
<feature type="binding site" evidence="3">
    <location>
        <position position="31"/>
    </location>
    <ligand>
        <name>Zn(2+)</name>
        <dbReference type="ChEBI" id="CHEBI:29105"/>
        <label>2</label>
    </ligand>
</feature>
<reference evidence="5 6" key="1">
    <citation type="journal article" date="2024" name="Nat. Commun.">
        <title>Phylogenomics reveals the evolutionary origins of lichenization in chlorophyte algae.</title>
        <authorList>
            <person name="Puginier C."/>
            <person name="Libourel C."/>
            <person name="Otte J."/>
            <person name="Skaloud P."/>
            <person name="Haon M."/>
            <person name="Grisel S."/>
            <person name="Petersen M."/>
            <person name="Berrin J.G."/>
            <person name="Delaux P.M."/>
            <person name="Dal Grande F."/>
            <person name="Keller J."/>
        </authorList>
    </citation>
    <scope>NUCLEOTIDE SEQUENCE [LARGE SCALE GENOMIC DNA]</scope>
    <source>
        <strain evidence="5 6">SAG 2523</strain>
    </source>
</reference>
<evidence type="ECO:0000256" key="2">
    <source>
        <dbReference type="ARBA" id="ARBA00022801"/>
    </source>
</evidence>
<comment type="caution">
    <text evidence="5">The sequence shown here is derived from an EMBL/GenBank/DDBJ whole genome shotgun (WGS) entry which is preliminary data.</text>
</comment>